<dbReference type="AlphaFoldDB" id="A0AAD8YL71"/>
<keyword evidence="8" id="KW-1185">Reference proteome</keyword>
<organism evidence="7 8">
    <name type="scientific">Skeletonema marinoi</name>
    <dbReference type="NCBI Taxonomy" id="267567"/>
    <lineage>
        <taxon>Eukaryota</taxon>
        <taxon>Sar</taxon>
        <taxon>Stramenopiles</taxon>
        <taxon>Ochrophyta</taxon>
        <taxon>Bacillariophyta</taxon>
        <taxon>Coscinodiscophyceae</taxon>
        <taxon>Thalassiosirophycidae</taxon>
        <taxon>Thalassiosirales</taxon>
        <taxon>Skeletonemataceae</taxon>
        <taxon>Skeletonema</taxon>
        <taxon>Skeletonema marinoi-dohrnii complex</taxon>
    </lineage>
</organism>
<evidence type="ECO:0000256" key="6">
    <source>
        <dbReference type="SAM" id="MobiDB-lite"/>
    </source>
</evidence>
<comment type="caution">
    <text evidence="7">The sequence shown here is derived from an EMBL/GenBank/DDBJ whole genome shotgun (WGS) entry which is preliminary data.</text>
</comment>
<dbReference type="Pfam" id="PF01027">
    <property type="entry name" value="Bax1-I"/>
    <property type="match status" value="1"/>
</dbReference>
<dbReference type="EMBL" id="JATAAI010000002">
    <property type="protein sequence ID" value="KAK1747322.1"/>
    <property type="molecule type" value="Genomic_DNA"/>
</dbReference>
<comment type="similarity">
    <text evidence="5">Belongs to the BI1 family.</text>
</comment>
<evidence type="ECO:0000313" key="7">
    <source>
        <dbReference type="EMBL" id="KAK1747322.1"/>
    </source>
</evidence>
<feature type="transmembrane region" description="Helical" evidence="5">
    <location>
        <begin position="149"/>
        <end position="168"/>
    </location>
</feature>
<dbReference type="PANTHER" id="PTHR23291">
    <property type="entry name" value="BAX INHIBITOR-RELATED"/>
    <property type="match status" value="1"/>
</dbReference>
<evidence type="ECO:0000256" key="5">
    <source>
        <dbReference type="RuleBase" id="RU004379"/>
    </source>
</evidence>
<comment type="subcellular location">
    <subcellularLocation>
        <location evidence="1">Membrane</location>
        <topology evidence="1">Multi-pass membrane protein</topology>
    </subcellularLocation>
</comment>
<dbReference type="Proteomes" id="UP001224775">
    <property type="component" value="Unassembled WGS sequence"/>
</dbReference>
<keyword evidence="3 5" id="KW-1133">Transmembrane helix</keyword>
<dbReference type="PANTHER" id="PTHR23291:SF50">
    <property type="entry name" value="PROTEIN LIFEGUARD 4"/>
    <property type="match status" value="1"/>
</dbReference>
<accession>A0AAD8YL71</accession>
<comment type="caution">
    <text evidence="5">Lacks conserved residue(s) required for the propagation of feature annotation.</text>
</comment>
<protein>
    <submittedName>
        <fullName evidence="7">Uncharacterized protein</fullName>
    </submittedName>
</protein>
<evidence type="ECO:0000256" key="1">
    <source>
        <dbReference type="ARBA" id="ARBA00004141"/>
    </source>
</evidence>
<sequence>MFLLTLICVSAAEASIHPVNLVASVRPRLHDGCIDTANLLRIRGGSSESASAWNAGSKLSQRPAPGLSSTSPGQSYRSPPPYSNRQLNDDTNTQVKEQFADAFLQREDRNRFIARVYGILTGQLLFTAGTIHAFHMFPQIRDWMLYSQAGRKVPLLGLVISTIAWWIALSSEQTRQSSPMRWPILLAFTAGESIAVGFISSVYNYNTVIKAMVGTGMCTFQ</sequence>
<feature type="compositionally biased region" description="Polar residues" evidence="6">
    <location>
        <begin position="67"/>
        <end position="89"/>
    </location>
</feature>
<keyword evidence="4 5" id="KW-0472">Membrane</keyword>
<evidence type="ECO:0000256" key="2">
    <source>
        <dbReference type="ARBA" id="ARBA00022692"/>
    </source>
</evidence>
<dbReference type="InterPro" id="IPR006214">
    <property type="entry name" value="Bax_inhibitor_1-related"/>
</dbReference>
<feature type="transmembrane region" description="Helical" evidence="5">
    <location>
        <begin position="116"/>
        <end position="137"/>
    </location>
</feature>
<proteinExistence type="inferred from homology"/>
<name>A0AAD8YL71_9STRA</name>
<evidence type="ECO:0000313" key="8">
    <source>
        <dbReference type="Proteomes" id="UP001224775"/>
    </source>
</evidence>
<feature type="region of interest" description="Disordered" evidence="6">
    <location>
        <begin position="53"/>
        <end position="89"/>
    </location>
</feature>
<keyword evidence="2 5" id="KW-0812">Transmembrane</keyword>
<dbReference type="GO" id="GO:0016020">
    <property type="term" value="C:membrane"/>
    <property type="evidence" value="ECO:0007669"/>
    <property type="project" value="UniProtKB-SubCell"/>
</dbReference>
<reference evidence="7" key="1">
    <citation type="submission" date="2023-06" db="EMBL/GenBank/DDBJ databases">
        <title>Survivors Of The Sea: Transcriptome response of Skeletonema marinoi to long-term dormancy.</title>
        <authorList>
            <person name="Pinder M.I.M."/>
            <person name="Kourtchenko O."/>
            <person name="Robertson E.K."/>
            <person name="Larsson T."/>
            <person name="Maumus F."/>
            <person name="Osuna-Cruz C.M."/>
            <person name="Vancaester E."/>
            <person name="Stenow R."/>
            <person name="Vandepoele K."/>
            <person name="Ploug H."/>
            <person name="Bruchert V."/>
            <person name="Godhe A."/>
            <person name="Topel M."/>
        </authorList>
    </citation>
    <scope>NUCLEOTIDE SEQUENCE</scope>
    <source>
        <strain evidence="7">R05AC</strain>
    </source>
</reference>
<evidence type="ECO:0000256" key="4">
    <source>
        <dbReference type="ARBA" id="ARBA00023136"/>
    </source>
</evidence>
<evidence type="ECO:0000256" key="3">
    <source>
        <dbReference type="ARBA" id="ARBA00022989"/>
    </source>
</evidence>
<gene>
    <name evidence="7" type="ORF">QTG54_001285</name>
</gene>
<feature type="transmembrane region" description="Helical" evidence="5">
    <location>
        <begin position="180"/>
        <end position="203"/>
    </location>
</feature>